<proteinExistence type="predicted"/>
<accession>A0ABZ2ES41</accession>
<evidence type="ECO:0000313" key="3">
    <source>
        <dbReference type="Proteomes" id="UP001348492"/>
    </source>
</evidence>
<evidence type="ECO:0000313" key="2">
    <source>
        <dbReference type="EMBL" id="WWD82584.1"/>
    </source>
</evidence>
<gene>
    <name evidence="2" type="primary">glyD</name>
    <name evidence="2" type="ORF">TEGL_09760</name>
</gene>
<keyword evidence="3" id="KW-1185">Reference proteome</keyword>
<dbReference type="Proteomes" id="UP001348492">
    <property type="component" value="Chromosome"/>
</dbReference>
<name>A0ABZ2ES41_9FIRM</name>
<organism evidence="2 3">
    <name type="scientific">Terrisporobacter glycolicus ATCC 14880 = DSM 1288</name>
    <dbReference type="NCBI Taxonomy" id="1121315"/>
    <lineage>
        <taxon>Bacteria</taxon>
        <taxon>Bacillati</taxon>
        <taxon>Bacillota</taxon>
        <taxon>Clostridia</taxon>
        <taxon>Peptostreptococcales</taxon>
        <taxon>Peptostreptococcaceae</taxon>
        <taxon>Terrisporobacter</taxon>
    </lineage>
</organism>
<evidence type="ECO:0000259" key="1">
    <source>
        <dbReference type="Pfam" id="PF08759"/>
    </source>
</evidence>
<dbReference type="RefSeq" id="WP_018590328.1">
    <property type="nucleotide sequence ID" value="NZ_CP117523.1"/>
</dbReference>
<protein>
    <submittedName>
        <fullName evidence="2">Glycosyltransferase GlyD</fullName>
    </submittedName>
</protein>
<reference evidence="2 3" key="1">
    <citation type="journal article" date="2023" name="PLoS ONE">
        <title>Genome-based metabolic and phylogenomic analysis of three Terrisporobacter species.</title>
        <authorList>
            <person name="Boer T."/>
            <person name="Bengelsdorf F.R."/>
            <person name="Bomeke M."/>
            <person name="Daniel R."/>
            <person name="Poehlein A."/>
        </authorList>
    </citation>
    <scope>NUCLEOTIDE SEQUENCE [LARGE SCALE GENOMIC DNA]</scope>
    <source>
        <strain evidence="2 3">DSM 1288</strain>
    </source>
</reference>
<dbReference type="EMBL" id="CP117523">
    <property type="protein sequence ID" value="WWD82584.1"/>
    <property type="molecule type" value="Genomic_DNA"/>
</dbReference>
<sequence>MKKTKGILISYLKNKIGNWISVNPNIISNQDTINILNENKYSLSRFGDGEFNIIWGNDIGFQCYNESLANRLKYILKKHNKKILIGIPDSFENLDKFEDEPKKFWEDYMATNKNKIIKLLNMEKMYCDSFITRFYLPYKYKYKSSERILQIKKIWQGRKIVFVEGSLTRMGIGNDLFDNVANIRRILVPVTNAFSLYNDILNECLNIDKDYLFILSIGPTASVLSYDLSEYGYQALDLGHIDLQYEYYLRKCCEKIKIIGKYNNEIDNGDKVEMINDEDYSNQIIKRIGC</sequence>
<dbReference type="Pfam" id="PF08759">
    <property type="entry name" value="GT-D"/>
    <property type="match status" value="1"/>
</dbReference>
<dbReference type="NCBIfam" id="TIGR03728">
    <property type="entry name" value="glyco_access_1"/>
    <property type="match status" value="1"/>
</dbReference>
<feature type="domain" description="Glycosyltransferase GT-D fold" evidence="1">
    <location>
        <begin position="44"/>
        <end position="265"/>
    </location>
</feature>
<dbReference type="InterPro" id="IPR014869">
    <property type="entry name" value="GT-D"/>
</dbReference>